<keyword evidence="6" id="KW-1185">Reference proteome</keyword>
<dbReference type="OrthoDB" id="9802500at2"/>
<gene>
    <name evidence="5" type="ORF">SAMN04488503_1078</name>
</gene>
<dbReference type="Gene3D" id="6.10.340.10">
    <property type="match status" value="1"/>
</dbReference>
<feature type="transmembrane region" description="Helical" evidence="2">
    <location>
        <begin position="15"/>
        <end position="36"/>
    </location>
</feature>
<keyword evidence="1" id="KW-0378">Hydrolase</keyword>
<dbReference type="InterPro" id="IPR052016">
    <property type="entry name" value="Bact_Sigma-Reg"/>
</dbReference>
<dbReference type="SUPFAM" id="SSF81606">
    <property type="entry name" value="PP2C-like"/>
    <property type="match status" value="1"/>
</dbReference>
<dbReference type="PANTHER" id="PTHR43156">
    <property type="entry name" value="STAGE II SPORULATION PROTEIN E-RELATED"/>
    <property type="match status" value="1"/>
</dbReference>
<evidence type="ECO:0000256" key="1">
    <source>
        <dbReference type="ARBA" id="ARBA00022801"/>
    </source>
</evidence>
<dbReference type="PANTHER" id="PTHR43156:SF2">
    <property type="entry name" value="STAGE II SPORULATION PROTEIN E"/>
    <property type="match status" value="1"/>
</dbReference>
<dbReference type="CDD" id="cd06225">
    <property type="entry name" value="HAMP"/>
    <property type="match status" value="1"/>
</dbReference>
<dbReference type="GO" id="GO:0016791">
    <property type="term" value="F:phosphatase activity"/>
    <property type="evidence" value="ECO:0007669"/>
    <property type="project" value="TreeGrafter"/>
</dbReference>
<dbReference type="Pfam" id="PF00672">
    <property type="entry name" value="HAMP"/>
    <property type="match status" value="1"/>
</dbReference>
<dbReference type="AlphaFoldDB" id="A0A238YYP2"/>
<dbReference type="SMART" id="SM00331">
    <property type="entry name" value="PP2C_SIG"/>
    <property type="match status" value="1"/>
</dbReference>
<evidence type="ECO:0000313" key="6">
    <source>
        <dbReference type="Proteomes" id="UP000198324"/>
    </source>
</evidence>
<feature type="domain" description="HAMP" evidence="3">
    <location>
        <begin position="334"/>
        <end position="387"/>
    </location>
</feature>
<proteinExistence type="predicted"/>
<accession>A0A238YYP2</accession>
<evidence type="ECO:0000313" key="5">
    <source>
        <dbReference type="EMBL" id="SNR75861.1"/>
    </source>
</evidence>
<dbReference type="Gene3D" id="3.60.40.10">
    <property type="entry name" value="PPM-type phosphatase domain"/>
    <property type="match status" value="1"/>
</dbReference>
<keyword evidence="2" id="KW-0472">Membrane</keyword>
<evidence type="ECO:0000259" key="3">
    <source>
        <dbReference type="PROSITE" id="PS50885"/>
    </source>
</evidence>
<dbReference type="GO" id="GO:0007165">
    <property type="term" value="P:signal transduction"/>
    <property type="evidence" value="ECO:0007669"/>
    <property type="project" value="InterPro"/>
</dbReference>
<feature type="transmembrane region" description="Helical" evidence="2">
    <location>
        <begin position="281"/>
        <end position="298"/>
    </location>
</feature>
<dbReference type="Pfam" id="PF07228">
    <property type="entry name" value="SpoIIE"/>
    <property type="match status" value="1"/>
</dbReference>
<dbReference type="InterPro" id="IPR003660">
    <property type="entry name" value="HAMP_dom"/>
</dbReference>
<evidence type="ECO:0000256" key="2">
    <source>
        <dbReference type="SAM" id="Phobius"/>
    </source>
</evidence>
<reference evidence="5 6" key="1">
    <citation type="submission" date="2017-06" db="EMBL/GenBank/DDBJ databases">
        <authorList>
            <person name="Kim H.J."/>
            <person name="Triplett B.A."/>
        </authorList>
    </citation>
    <scope>NUCLEOTIDE SEQUENCE [LARGE SCALE GENOMIC DNA]</scope>
    <source>
        <strain evidence="5 6">DSM 13116</strain>
    </source>
</reference>
<evidence type="ECO:0000259" key="4">
    <source>
        <dbReference type="PROSITE" id="PS51746"/>
    </source>
</evidence>
<dbReference type="CDD" id="cd12912">
    <property type="entry name" value="PDC2_MCP_like"/>
    <property type="match status" value="1"/>
</dbReference>
<protein>
    <submittedName>
        <fullName evidence="5">Sigma-B regulation protein RsbU (Phosphoserine phosphatase)</fullName>
    </submittedName>
</protein>
<dbReference type="PROSITE" id="PS50885">
    <property type="entry name" value="HAMP"/>
    <property type="match status" value="1"/>
</dbReference>
<dbReference type="Gene3D" id="3.30.450.20">
    <property type="entry name" value="PAS domain"/>
    <property type="match status" value="2"/>
</dbReference>
<keyword evidence="2" id="KW-1133">Transmembrane helix</keyword>
<dbReference type="InterPro" id="IPR001932">
    <property type="entry name" value="PPM-type_phosphatase-like_dom"/>
</dbReference>
<dbReference type="RefSeq" id="WP_089272510.1">
    <property type="nucleotide sequence ID" value="NZ_FZOC01000002.1"/>
</dbReference>
<feature type="domain" description="PPM-type phosphatase" evidence="4">
    <location>
        <begin position="426"/>
        <end position="663"/>
    </location>
</feature>
<dbReference type="SUPFAM" id="SSF158472">
    <property type="entry name" value="HAMP domain-like"/>
    <property type="match status" value="1"/>
</dbReference>
<dbReference type="GO" id="GO:0016020">
    <property type="term" value="C:membrane"/>
    <property type="evidence" value="ECO:0007669"/>
    <property type="project" value="InterPro"/>
</dbReference>
<feature type="transmembrane region" description="Helical" evidence="2">
    <location>
        <begin position="310"/>
        <end position="333"/>
    </location>
</feature>
<dbReference type="InterPro" id="IPR036457">
    <property type="entry name" value="PPM-type-like_dom_sf"/>
</dbReference>
<dbReference type="CDD" id="cd12913">
    <property type="entry name" value="PDC1_MCP_like"/>
    <property type="match status" value="1"/>
</dbReference>
<organism evidence="5 6">
    <name type="scientific">Humidesulfovibrio mexicanus</name>
    <dbReference type="NCBI Taxonomy" id="147047"/>
    <lineage>
        <taxon>Bacteria</taxon>
        <taxon>Pseudomonadati</taxon>
        <taxon>Thermodesulfobacteriota</taxon>
        <taxon>Desulfovibrionia</taxon>
        <taxon>Desulfovibrionales</taxon>
        <taxon>Desulfovibrionaceae</taxon>
        <taxon>Humidesulfovibrio</taxon>
    </lineage>
</organism>
<sequence length="671" mass="72639">MTALFPSGLARRLSLLVLTAAGAVFAAIVLATYFMAREALMRHVETGARNKAASIVFRIESVLAPIPRVVEGIIYDMEDGRMGEADMFQRQRRVLQDNDALYGTAVAFEPGGWTPGRVHFAPYTFRSPLGPKATFLGGENYRYHAMDWYQIPRELDRMEWSEPYFDEGGGNSLMATCSAPFHRLEGGREVVAGVVTADVTLEWLKRLVAGTSVLDTGYAFLITKNGTYVTHPSPGVAFNETVFSRAEEYGDAALRTIGKDMVRGGSRFVEVKSHHTGRQGFLVYAPLPTTGWSLGVFYPRDELLADVNRLALISAGLGGGGFLALAALIAFIARGITRPLSRLSAAAREVAGGNLDAPLPAPAAKDEVRELAESFGHMQRSLKDYIRDLTQATASRERMESELRIAHDIQMGILPKIFPPFPDRSDIDLYASLTPAREVGGDFYDFFPCGDDQFCFLVGDVSGKGVPAAFYMAVAKTLIKAVAESPAYAGHRVSDYLPGGLTRPARRCADPGGILSRASNDLAQDNDSCMFVTIFCAVLDMKTGELRYASAGHNPPLLLRADGRAEYLATRQEPVAGAMEGVAYTTDTLTLAPGDGLVLFTDGVTEAMNAAQELYGEARLMAQARSLYGLDARARCEHLSAEVRAFAAGAEQSDDITLLALTYQGPEDSLG</sequence>
<name>A0A238YYP2_9BACT</name>
<dbReference type="Pfam" id="PF22673">
    <property type="entry name" value="MCP-like_PDC_1"/>
    <property type="match status" value="1"/>
</dbReference>
<dbReference type="Proteomes" id="UP000198324">
    <property type="component" value="Unassembled WGS sequence"/>
</dbReference>
<dbReference type="SMART" id="SM00304">
    <property type="entry name" value="HAMP"/>
    <property type="match status" value="1"/>
</dbReference>
<dbReference type="PROSITE" id="PS51746">
    <property type="entry name" value="PPM_2"/>
    <property type="match status" value="1"/>
</dbReference>
<keyword evidence="2" id="KW-0812">Transmembrane</keyword>
<dbReference type="EMBL" id="FZOC01000002">
    <property type="protein sequence ID" value="SNR75861.1"/>
    <property type="molecule type" value="Genomic_DNA"/>
</dbReference>